<protein>
    <recommendedName>
        <fullName evidence="1">DUF2314 domain-containing protein</fullName>
    </recommendedName>
</protein>
<dbReference type="RefSeq" id="WP_146407594.1">
    <property type="nucleotide sequence ID" value="NZ_SJPU01000002.1"/>
</dbReference>
<dbReference type="OrthoDB" id="7066376at2"/>
<reference evidence="2 3" key="1">
    <citation type="journal article" date="2020" name="Antonie Van Leeuwenhoek">
        <title>Rhodopirellula heiligendammensis sp. nov., Rhodopirellula pilleata sp. nov., and Rhodopirellula solitaria sp. nov. isolated from natural or artificial marine surfaces in Northern Germany and California, USA, and emended description of the genus Rhodopirellula.</title>
        <authorList>
            <person name="Kallscheuer N."/>
            <person name="Wiegand S."/>
            <person name="Jogler M."/>
            <person name="Boedeker C."/>
            <person name="Peeters S.H."/>
            <person name="Rast P."/>
            <person name="Heuer A."/>
            <person name="Jetten M.S.M."/>
            <person name="Rohde M."/>
            <person name="Jogler C."/>
        </authorList>
    </citation>
    <scope>NUCLEOTIDE SEQUENCE [LARGE SCALE GENOMIC DNA]</scope>
    <source>
        <strain evidence="2 3">Poly21</strain>
    </source>
</reference>
<evidence type="ECO:0000259" key="1">
    <source>
        <dbReference type="Pfam" id="PF10077"/>
    </source>
</evidence>
<dbReference type="Pfam" id="PF10077">
    <property type="entry name" value="DUF2314"/>
    <property type="match status" value="1"/>
</dbReference>
<evidence type="ECO:0000313" key="3">
    <source>
        <dbReference type="Proteomes" id="UP000319908"/>
    </source>
</evidence>
<dbReference type="AlphaFoldDB" id="A0A5C6BX02"/>
<organism evidence="2 3">
    <name type="scientific">Allorhodopirellula heiligendammensis</name>
    <dbReference type="NCBI Taxonomy" id="2714739"/>
    <lineage>
        <taxon>Bacteria</taxon>
        <taxon>Pseudomonadati</taxon>
        <taxon>Planctomycetota</taxon>
        <taxon>Planctomycetia</taxon>
        <taxon>Pirellulales</taxon>
        <taxon>Pirellulaceae</taxon>
        <taxon>Allorhodopirellula</taxon>
    </lineage>
</organism>
<feature type="domain" description="DUF2314" evidence="1">
    <location>
        <begin position="102"/>
        <end position="220"/>
    </location>
</feature>
<dbReference type="Proteomes" id="UP000319908">
    <property type="component" value="Unassembled WGS sequence"/>
</dbReference>
<evidence type="ECO:0000313" key="2">
    <source>
        <dbReference type="EMBL" id="TWU15806.1"/>
    </source>
</evidence>
<dbReference type="InterPro" id="IPR018756">
    <property type="entry name" value="DUF2314"/>
</dbReference>
<comment type="caution">
    <text evidence="2">The sequence shown here is derived from an EMBL/GenBank/DDBJ whole genome shotgun (WGS) entry which is preliminary data.</text>
</comment>
<accession>A0A5C6BX02</accession>
<keyword evidence="3" id="KW-1185">Reference proteome</keyword>
<proteinExistence type="predicted"/>
<gene>
    <name evidence="2" type="ORF">Poly21_30080</name>
</gene>
<dbReference type="EMBL" id="SJPU01000002">
    <property type="protein sequence ID" value="TWU15806.1"/>
    <property type="molecule type" value="Genomic_DNA"/>
</dbReference>
<sequence length="224" mass="25379">MHDEAELIPVFVPALGAILVAAEDKKSEPLTRQEVLSIRDNAACIMMTSFDAKKLAQSRGYDDIDPENCWYDWQMLRRELDRRPDRDPGARVDMVRSSDPAYRDCVANARATLDDFRSLIRRHDSHSCLIKTKLNDGQSSGFVWLFNTIVAGDSFTAELFEVPPSVSLLKVGQVFEVAEFDVIDWMVNDDGTLYGGYSLRYHRANLPPDERGAFDEYVGVTKYS</sequence>
<name>A0A5C6BX02_9BACT</name>